<evidence type="ECO:0000313" key="8">
    <source>
        <dbReference type="Proteomes" id="UP000286434"/>
    </source>
</evidence>
<dbReference type="GO" id="GO:0006629">
    <property type="term" value="P:lipid metabolic process"/>
    <property type="evidence" value="ECO:0007669"/>
    <property type="project" value="UniProtKB-KW"/>
</dbReference>
<dbReference type="PANTHER" id="PTHR39087:SF2">
    <property type="entry name" value="UPF0104 MEMBRANE PROTEIN MJ1595"/>
    <property type="match status" value="1"/>
</dbReference>
<name>A0AAX1ZWV1_9BACL</name>
<evidence type="ECO:0000256" key="1">
    <source>
        <dbReference type="ARBA" id="ARBA00004651"/>
    </source>
</evidence>
<organism evidence="7 8">
    <name type="scientific">Anoxybacillus flavithermus</name>
    <dbReference type="NCBI Taxonomy" id="33934"/>
    <lineage>
        <taxon>Bacteria</taxon>
        <taxon>Bacillati</taxon>
        <taxon>Bacillota</taxon>
        <taxon>Bacilli</taxon>
        <taxon>Bacillales</taxon>
        <taxon>Anoxybacillaceae</taxon>
        <taxon>Anoxybacillus</taxon>
    </lineage>
</organism>
<keyword evidence="6" id="KW-0443">Lipid metabolism</keyword>
<dbReference type="Proteomes" id="UP000286434">
    <property type="component" value="Unassembled WGS sequence"/>
</dbReference>
<gene>
    <name evidence="6" type="primary">mprF</name>
    <name evidence="7" type="ORF">EA138_13230</name>
</gene>
<dbReference type="Pfam" id="PF03706">
    <property type="entry name" value="LPG_synthase_TM"/>
    <property type="match status" value="1"/>
</dbReference>
<keyword evidence="2" id="KW-1003">Cell membrane</keyword>
<dbReference type="GO" id="GO:0046677">
    <property type="term" value="P:response to antibiotic"/>
    <property type="evidence" value="ECO:0007669"/>
    <property type="project" value="UniProtKB-KW"/>
</dbReference>
<protein>
    <recommendedName>
        <fullName evidence="6">Phosphatidylglycerol lysyltransferase</fullName>
        <ecNumber evidence="6">2.3.2.3</ecNumber>
    </recommendedName>
    <alternativeName>
        <fullName evidence="6">Lysylphosphatidylglycerol synthase</fullName>
    </alternativeName>
</protein>
<feature type="transmembrane region" description="Helical" evidence="6">
    <location>
        <begin position="150"/>
        <end position="170"/>
    </location>
</feature>
<evidence type="ECO:0000256" key="2">
    <source>
        <dbReference type="ARBA" id="ARBA00022475"/>
    </source>
</evidence>
<keyword evidence="3 6" id="KW-0812">Transmembrane</keyword>
<evidence type="ECO:0000256" key="4">
    <source>
        <dbReference type="ARBA" id="ARBA00022989"/>
    </source>
</evidence>
<comment type="subcellular location">
    <subcellularLocation>
        <location evidence="1 6">Cell membrane</location>
        <topology evidence="1 6">Multi-pass membrane protein</topology>
    </subcellularLocation>
</comment>
<comment type="catalytic activity">
    <reaction evidence="6">
        <text>L-lysyl-tRNA(Lys) + a 1,2-diacyl-sn-glycero-3-phospho-(1'-sn-glycerol) = a 1,2-diacyl-sn-glycero-3-phospho-1'-(3'-O-L-lysyl)-sn-glycerol + tRNA(Lys)</text>
        <dbReference type="Rhea" id="RHEA:10668"/>
        <dbReference type="Rhea" id="RHEA-COMP:9696"/>
        <dbReference type="Rhea" id="RHEA-COMP:9697"/>
        <dbReference type="ChEBI" id="CHEBI:64716"/>
        <dbReference type="ChEBI" id="CHEBI:75792"/>
        <dbReference type="ChEBI" id="CHEBI:78442"/>
        <dbReference type="ChEBI" id="CHEBI:78529"/>
        <dbReference type="EC" id="2.3.2.3"/>
    </reaction>
</comment>
<keyword evidence="6" id="KW-0046">Antibiotic resistance</keyword>
<feature type="transmembrane region" description="Helical" evidence="6">
    <location>
        <begin position="46"/>
        <end position="65"/>
    </location>
</feature>
<evidence type="ECO:0000313" key="7">
    <source>
        <dbReference type="EMBL" id="RWU07894.1"/>
    </source>
</evidence>
<feature type="transmembrane region" description="Helical" evidence="6">
    <location>
        <begin position="9"/>
        <end position="26"/>
    </location>
</feature>
<dbReference type="AlphaFoldDB" id="A0AAX1ZWV1"/>
<comment type="caution">
    <text evidence="7">The sequence shown here is derived from an EMBL/GenBank/DDBJ whole genome shotgun (WGS) entry which is preliminary data.</text>
</comment>
<feature type="transmembrane region" description="Helical" evidence="6">
    <location>
        <begin position="268"/>
        <end position="290"/>
    </location>
</feature>
<evidence type="ECO:0000256" key="6">
    <source>
        <dbReference type="RuleBase" id="RU363042"/>
    </source>
</evidence>
<feature type="transmembrane region" description="Helical" evidence="6">
    <location>
        <begin position="121"/>
        <end position="144"/>
    </location>
</feature>
<dbReference type="GO" id="GO:0005886">
    <property type="term" value="C:plasma membrane"/>
    <property type="evidence" value="ECO:0007669"/>
    <property type="project" value="UniProtKB-SubCell"/>
</dbReference>
<evidence type="ECO:0000256" key="3">
    <source>
        <dbReference type="ARBA" id="ARBA00022692"/>
    </source>
</evidence>
<reference evidence="7 8" key="1">
    <citation type="submission" date="2019-01" db="EMBL/GenBank/DDBJ databases">
        <title>Anoxybacillus flavithermus in powdered infant formula.</title>
        <authorList>
            <person name="Rhee M.S."/>
            <person name="Choi I.-G."/>
            <person name="Cho T.J."/>
            <person name="Park B."/>
        </authorList>
    </citation>
    <scope>NUCLEOTIDE SEQUENCE [LARGE SCALE GENOMIC DNA]</scope>
    <source>
        <strain evidence="7 8">FHS-PPAM212</strain>
    </source>
</reference>
<keyword evidence="4 6" id="KW-1133">Transmembrane helix</keyword>
<dbReference type="GO" id="GO:0050071">
    <property type="term" value="F:phosphatidylglycerol lysyltransferase activity"/>
    <property type="evidence" value="ECO:0007669"/>
    <property type="project" value="UniProtKB-EC"/>
</dbReference>
<sequence>MKTKQIKILIRIISFICIASFIWITIHHFDAHVLFDLAYKIVSQPWHASYMVIMYGLAFVLRAIAWKWYLPQARFQTCIVGIFASLFVNHILPIKIGDVPRIGICVKQERIPFSMVTHSVIVLRFLDFIILFFFAFLGAIIYMHTVVRSALIFPLAFGGVVALFFVLRRMDPSWLQKHKQHWSMIWKSRRFVPISVVVVFSWICESVVLFEMAKMIAFPLSFTEALWVNSMAVGGQVFQMTPGGVATYEAVMAFALTRVHSHWEQAYALALATHAFKFVFSYVVGLYVWWRIPTLWTFVRKEEAA</sequence>
<dbReference type="InterPro" id="IPR022791">
    <property type="entry name" value="L-PG_synthase/AglD"/>
</dbReference>
<accession>A0AAX1ZWV1</accession>
<dbReference type="EMBL" id="SBBW01000097">
    <property type="protein sequence ID" value="RWU07894.1"/>
    <property type="molecule type" value="Genomic_DNA"/>
</dbReference>
<keyword evidence="6" id="KW-0808">Transferase</keyword>
<evidence type="ECO:0000256" key="5">
    <source>
        <dbReference type="ARBA" id="ARBA00023136"/>
    </source>
</evidence>
<dbReference type="EC" id="2.3.2.3" evidence="6"/>
<feature type="transmembrane region" description="Helical" evidence="6">
    <location>
        <begin position="191"/>
        <end position="217"/>
    </location>
</feature>
<dbReference type="PANTHER" id="PTHR39087">
    <property type="entry name" value="UPF0104 MEMBRANE PROTEIN MJ1595"/>
    <property type="match status" value="1"/>
</dbReference>
<keyword evidence="5 6" id="KW-0472">Membrane</keyword>
<proteinExistence type="inferred from homology"/>
<dbReference type="RefSeq" id="WP_004889152.1">
    <property type="nucleotide sequence ID" value="NZ_JABJUS010000001.1"/>
</dbReference>
<comment type="similarity">
    <text evidence="6">Belongs to the LPG synthase family.</text>
</comment>
<comment type="function">
    <text evidence="6">Catalyzes the transfer of a lysyl group from L-lysyl-tRNA(Lys) to membrane-bound phosphatidylglycerol (PG), which produces lysylphosphatidylglycerol (LPG), a major component of the bacterial membrane with a positive net charge. LPG synthesis contributes to bacterial virulence as it is involved in the resistance mechanism against cationic antimicrobial peptides (CAMP) produces by the host's immune system (defensins, cathelicidins) and by the competing microorganisms.</text>
</comment>